<proteinExistence type="predicted"/>
<dbReference type="EMBL" id="UINC01040270">
    <property type="protein sequence ID" value="SVB39906.1"/>
    <property type="molecule type" value="Genomic_DNA"/>
</dbReference>
<sequence>MRIAFNMVSPAHGGGFLTYNTNILKGLLDENDNNNEYYVFINEKLIGSYSIPISNN</sequence>
<organism evidence="1">
    <name type="scientific">marine metagenome</name>
    <dbReference type="NCBI Taxonomy" id="408172"/>
    <lineage>
        <taxon>unclassified sequences</taxon>
        <taxon>metagenomes</taxon>
        <taxon>ecological metagenomes</taxon>
    </lineage>
</organism>
<gene>
    <name evidence="1" type="ORF">METZ01_LOCUS192760</name>
</gene>
<dbReference type="AlphaFoldDB" id="A0A382DN71"/>
<protein>
    <submittedName>
        <fullName evidence="1">Uncharacterized protein</fullName>
    </submittedName>
</protein>
<feature type="non-terminal residue" evidence="1">
    <location>
        <position position="56"/>
    </location>
</feature>
<accession>A0A382DN71</accession>
<name>A0A382DN71_9ZZZZ</name>
<evidence type="ECO:0000313" key="1">
    <source>
        <dbReference type="EMBL" id="SVB39906.1"/>
    </source>
</evidence>
<reference evidence="1" key="1">
    <citation type="submission" date="2018-05" db="EMBL/GenBank/DDBJ databases">
        <authorList>
            <person name="Lanie J.A."/>
            <person name="Ng W.-L."/>
            <person name="Kazmierczak K.M."/>
            <person name="Andrzejewski T.M."/>
            <person name="Davidsen T.M."/>
            <person name="Wayne K.J."/>
            <person name="Tettelin H."/>
            <person name="Glass J.I."/>
            <person name="Rusch D."/>
            <person name="Podicherti R."/>
            <person name="Tsui H.-C.T."/>
            <person name="Winkler M.E."/>
        </authorList>
    </citation>
    <scope>NUCLEOTIDE SEQUENCE</scope>
</reference>